<feature type="chain" id="PRO_5004023683" description="laccase" evidence="12">
    <location>
        <begin position="20"/>
        <end position="525"/>
    </location>
</feature>
<accession>M2R2P1</accession>
<dbReference type="Pfam" id="PF00394">
    <property type="entry name" value="Cu-oxidase"/>
    <property type="match status" value="1"/>
</dbReference>
<dbReference type="GO" id="GO:0052716">
    <property type="term" value="F:hydroquinone:oxygen oxidoreductase activity"/>
    <property type="evidence" value="ECO:0007669"/>
    <property type="project" value="UniProtKB-EC"/>
</dbReference>
<feature type="domain" description="Plastocyanin-like" evidence="15">
    <location>
        <begin position="34"/>
        <end position="149"/>
    </location>
</feature>
<dbReference type="FunFam" id="2.60.40.420:FF:000045">
    <property type="entry name" value="Laccase 2"/>
    <property type="match status" value="1"/>
</dbReference>
<protein>
    <recommendedName>
        <fullName evidence="5">laccase</fullName>
        <ecNumber evidence="5">1.10.3.2</ecNumber>
    </recommendedName>
</protein>
<dbReference type="AlphaFoldDB" id="M2R2P1"/>
<dbReference type="STRING" id="914234.M2R2P1"/>
<dbReference type="Gene3D" id="2.60.40.420">
    <property type="entry name" value="Cupredoxins - blue copper proteins"/>
    <property type="match status" value="3"/>
</dbReference>
<evidence type="ECO:0000256" key="11">
    <source>
        <dbReference type="ARBA" id="ARBA00023180"/>
    </source>
</evidence>
<comment type="cofactor">
    <cofactor evidence="2">
        <name>Cu cation</name>
        <dbReference type="ChEBI" id="CHEBI:23378"/>
    </cofactor>
</comment>
<dbReference type="Pfam" id="PF07731">
    <property type="entry name" value="Cu-oxidase_2"/>
    <property type="match status" value="1"/>
</dbReference>
<dbReference type="SMR" id="M2R2P1"/>
<evidence type="ECO:0000256" key="6">
    <source>
        <dbReference type="ARBA" id="ARBA00022525"/>
    </source>
</evidence>
<dbReference type="InterPro" id="IPR011707">
    <property type="entry name" value="Cu-oxidase-like_N"/>
</dbReference>
<reference evidence="16 17" key="1">
    <citation type="journal article" date="2012" name="Proc. Natl. Acad. Sci. U.S.A.">
        <title>Comparative genomics of Ceriporiopsis subvermispora and Phanerochaete chrysosporium provide insight into selective ligninolysis.</title>
        <authorList>
            <person name="Fernandez-Fueyo E."/>
            <person name="Ruiz-Duenas F.J."/>
            <person name="Ferreira P."/>
            <person name="Floudas D."/>
            <person name="Hibbett D.S."/>
            <person name="Canessa P."/>
            <person name="Larrondo L.F."/>
            <person name="James T.Y."/>
            <person name="Seelenfreund D."/>
            <person name="Lobos S."/>
            <person name="Polanco R."/>
            <person name="Tello M."/>
            <person name="Honda Y."/>
            <person name="Watanabe T."/>
            <person name="Watanabe T."/>
            <person name="Ryu J.S."/>
            <person name="Kubicek C.P."/>
            <person name="Schmoll M."/>
            <person name="Gaskell J."/>
            <person name="Hammel K.E."/>
            <person name="St John F.J."/>
            <person name="Vanden Wymelenberg A."/>
            <person name="Sabat G."/>
            <person name="Splinter BonDurant S."/>
            <person name="Syed K."/>
            <person name="Yadav J.S."/>
            <person name="Doddapaneni H."/>
            <person name="Subramanian V."/>
            <person name="Lavin J.L."/>
            <person name="Oguiza J.A."/>
            <person name="Perez G."/>
            <person name="Pisabarro A.G."/>
            <person name="Ramirez L."/>
            <person name="Santoyo F."/>
            <person name="Master E."/>
            <person name="Coutinho P.M."/>
            <person name="Henrissat B."/>
            <person name="Lombard V."/>
            <person name="Magnuson J.K."/>
            <person name="Kuees U."/>
            <person name="Hori C."/>
            <person name="Igarashi K."/>
            <person name="Samejima M."/>
            <person name="Held B.W."/>
            <person name="Barry K.W."/>
            <person name="LaButti K.M."/>
            <person name="Lapidus A."/>
            <person name="Lindquist E.A."/>
            <person name="Lucas S.M."/>
            <person name="Riley R."/>
            <person name="Salamov A.A."/>
            <person name="Hoffmeister D."/>
            <person name="Schwenk D."/>
            <person name="Hadar Y."/>
            <person name="Yarden O."/>
            <person name="de Vries R.P."/>
            <person name="Wiebenga A."/>
            <person name="Stenlid J."/>
            <person name="Eastwood D."/>
            <person name="Grigoriev I.V."/>
            <person name="Berka R.M."/>
            <person name="Blanchette R.A."/>
            <person name="Kersten P."/>
            <person name="Martinez A.T."/>
            <person name="Vicuna R."/>
            <person name="Cullen D."/>
        </authorList>
    </citation>
    <scope>NUCLEOTIDE SEQUENCE [LARGE SCALE GENOMIC DNA]</scope>
    <source>
        <strain evidence="16 17">B</strain>
    </source>
</reference>
<keyword evidence="6" id="KW-0964">Secreted</keyword>
<sequence>MVPTKISLIALILSSGASAAIRPIQDLVLDNEVIAPDGFRRPAVVVNGSFPAPLLTAWKGDTVRFNVIDKLAQHLMNKTTTIHWHGIFQQHTNWADGAAMVSQCPIASGHSFLYDFSTGQQAGTFWYHSHLKQQYCDGLRGPLVVYDPEDPHRHLYDHDDENTVITLSDWYHTPANIDQRFPQQCSNREFNSTLINGRGRWIGDPTAELAVITVEYGHRYRFRLVSMSCDPDYVFQIDEHNLTVIEADGQNTEPLTVDAIDIFAGQRYSFVLDANKPVRPGVTGNYWIRANPGFGPNNFTGFINSAILRYVGASNEFPRTEWNQRPRMLNESDLHALEDPKAPGKPSQNPDAVNVTVNLNFTKVGDSYFVNGHSFVPPPLPVLLQILHHQTDPRKLLPYGSVIGLPRNASVQVTMPGGVDDIPHPLHLHGHAFSVVRSAESTSYNYDNPVRRDTVNTGFDGDNVTIRFETDNPGPWFLHCHIDSHLNAGFAIVFAEDTNTTQYEKPPQSWDELCPIYDRLPEKDH</sequence>
<evidence type="ECO:0000313" key="16">
    <source>
        <dbReference type="EMBL" id="EMD32497.1"/>
    </source>
</evidence>
<evidence type="ECO:0000256" key="10">
    <source>
        <dbReference type="ARBA" id="ARBA00023157"/>
    </source>
</evidence>
<dbReference type="Proteomes" id="UP000016930">
    <property type="component" value="Unassembled WGS sequence"/>
</dbReference>
<dbReference type="HOGENOM" id="CLU_006504_2_1_1"/>
<comment type="similarity">
    <text evidence="4">Belongs to the multicopper oxidase family.</text>
</comment>
<evidence type="ECO:0000256" key="1">
    <source>
        <dbReference type="ARBA" id="ARBA00000349"/>
    </source>
</evidence>
<evidence type="ECO:0000256" key="2">
    <source>
        <dbReference type="ARBA" id="ARBA00001935"/>
    </source>
</evidence>
<evidence type="ECO:0000256" key="8">
    <source>
        <dbReference type="ARBA" id="ARBA00023002"/>
    </source>
</evidence>
<dbReference type="EC" id="1.10.3.2" evidence="5"/>
<dbReference type="Pfam" id="PF07732">
    <property type="entry name" value="Cu-oxidase_3"/>
    <property type="match status" value="1"/>
</dbReference>
<dbReference type="OrthoDB" id="2121828at2759"/>
<evidence type="ECO:0000313" key="17">
    <source>
        <dbReference type="Proteomes" id="UP000016930"/>
    </source>
</evidence>
<dbReference type="PANTHER" id="PTHR11709:SF394">
    <property type="entry name" value="FI03373P-RELATED"/>
    <property type="match status" value="1"/>
</dbReference>
<comment type="catalytic activity">
    <reaction evidence="1">
        <text>4 hydroquinone + O2 = 4 benzosemiquinone + 2 H2O</text>
        <dbReference type="Rhea" id="RHEA:11276"/>
        <dbReference type="ChEBI" id="CHEBI:15377"/>
        <dbReference type="ChEBI" id="CHEBI:15379"/>
        <dbReference type="ChEBI" id="CHEBI:17594"/>
        <dbReference type="ChEBI" id="CHEBI:17977"/>
        <dbReference type="EC" id="1.10.3.2"/>
    </reaction>
</comment>
<dbReference type="SUPFAM" id="SSF49503">
    <property type="entry name" value="Cupredoxins"/>
    <property type="match status" value="3"/>
</dbReference>
<keyword evidence="11" id="KW-0325">Glycoprotein</keyword>
<dbReference type="InterPro" id="IPR001117">
    <property type="entry name" value="Cu-oxidase_2nd"/>
</dbReference>
<evidence type="ECO:0000256" key="5">
    <source>
        <dbReference type="ARBA" id="ARBA00012297"/>
    </source>
</evidence>
<organism evidence="16 17">
    <name type="scientific">Ceriporiopsis subvermispora (strain B)</name>
    <name type="common">White-rot fungus</name>
    <name type="synonym">Gelatoporia subvermispora</name>
    <dbReference type="NCBI Taxonomy" id="914234"/>
    <lineage>
        <taxon>Eukaryota</taxon>
        <taxon>Fungi</taxon>
        <taxon>Dikarya</taxon>
        <taxon>Basidiomycota</taxon>
        <taxon>Agaricomycotina</taxon>
        <taxon>Agaricomycetes</taxon>
        <taxon>Polyporales</taxon>
        <taxon>Gelatoporiaceae</taxon>
        <taxon>Gelatoporia</taxon>
    </lineage>
</organism>
<keyword evidence="10" id="KW-1015">Disulfide bond</keyword>
<evidence type="ECO:0000256" key="3">
    <source>
        <dbReference type="ARBA" id="ARBA00004613"/>
    </source>
</evidence>
<dbReference type="InterPro" id="IPR011706">
    <property type="entry name" value="Cu-oxidase_C"/>
</dbReference>
<name>M2R2P1_CERS8</name>
<dbReference type="EMBL" id="KB445811">
    <property type="protein sequence ID" value="EMD32497.1"/>
    <property type="molecule type" value="Genomic_DNA"/>
</dbReference>
<feature type="domain" description="Plastocyanin-like" evidence="13">
    <location>
        <begin position="161"/>
        <end position="313"/>
    </location>
</feature>
<evidence type="ECO:0000259" key="15">
    <source>
        <dbReference type="Pfam" id="PF07732"/>
    </source>
</evidence>
<keyword evidence="9" id="KW-0186">Copper</keyword>
<evidence type="ECO:0000259" key="14">
    <source>
        <dbReference type="Pfam" id="PF07731"/>
    </source>
</evidence>
<feature type="signal peptide" evidence="12">
    <location>
        <begin position="1"/>
        <end position="19"/>
    </location>
</feature>
<dbReference type="GO" id="GO:0005576">
    <property type="term" value="C:extracellular region"/>
    <property type="evidence" value="ECO:0007669"/>
    <property type="project" value="UniProtKB-SubCell"/>
</dbReference>
<evidence type="ECO:0000259" key="13">
    <source>
        <dbReference type="Pfam" id="PF00394"/>
    </source>
</evidence>
<dbReference type="PANTHER" id="PTHR11709">
    <property type="entry name" value="MULTI-COPPER OXIDASE"/>
    <property type="match status" value="1"/>
</dbReference>
<keyword evidence="17" id="KW-1185">Reference proteome</keyword>
<dbReference type="GO" id="GO:0005507">
    <property type="term" value="F:copper ion binding"/>
    <property type="evidence" value="ECO:0007669"/>
    <property type="project" value="InterPro"/>
</dbReference>
<dbReference type="CDD" id="cd13903">
    <property type="entry name" value="CuRO_3_Tv-LCC_like"/>
    <property type="match status" value="1"/>
</dbReference>
<feature type="domain" description="Plastocyanin-like" evidence="14">
    <location>
        <begin position="376"/>
        <end position="498"/>
    </location>
</feature>
<proteinExistence type="inferred from homology"/>
<comment type="subcellular location">
    <subcellularLocation>
        <location evidence="3">Secreted</location>
    </subcellularLocation>
</comment>
<evidence type="ECO:0000256" key="9">
    <source>
        <dbReference type="ARBA" id="ARBA00023008"/>
    </source>
</evidence>
<keyword evidence="8" id="KW-0560">Oxidoreductase</keyword>
<keyword evidence="12" id="KW-0732">Signal</keyword>
<dbReference type="InterPro" id="IPR008972">
    <property type="entry name" value="Cupredoxin"/>
</dbReference>
<keyword evidence="7" id="KW-0479">Metal-binding</keyword>
<evidence type="ECO:0000256" key="12">
    <source>
        <dbReference type="SAM" id="SignalP"/>
    </source>
</evidence>
<gene>
    <name evidence="16" type="primary">Cslcs3</name>
    <name evidence="16" type="ORF">CERSUDRAFT_161841</name>
</gene>
<evidence type="ECO:0000256" key="7">
    <source>
        <dbReference type="ARBA" id="ARBA00022723"/>
    </source>
</evidence>
<dbReference type="InterPro" id="IPR045087">
    <property type="entry name" value="Cu-oxidase_fam"/>
</dbReference>
<evidence type="ECO:0000256" key="4">
    <source>
        <dbReference type="ARBA" id="ARBA00010609"/>
    </source>
</evidence>